<name>I4Z5W3_9BURK</name>
<sequence length="106" mass="11620">NLLERASLLCDGPVLEPHHVEEALTPEFSRMARVEAIAPAPALTRTAADPTTVGGESPLSWQALGRDLLRTEVQAHRGSRAELAKRLGVSERTLYRRLKTLEGKPD</sequence>
<feature type="domain" description="DNA binding HTH" evidence="1">
    <location>
        <begin position="74"/>
        <end position="99"/>
    </location>
</feature>
<evidence type="ECO:0000313" key="2">
    <source>
        <dbReference type="EMBL" id="EIM31605.1"/>
    </source>
</evidence>
<gene>
    <name evidence="2" type="ORF">LepocDRAFT_00003370</name>
</gene>
<keyword evidence="3" id="KW-1185">Reference proteome</keyword>
<protein>
    <submittedName>
        <fullName evidence="2">Response regulator with CheY-like receiver, AAA-type ATPase, and DNA-binding domains</fullName>
    </submittedName>
</protein>
<dbReference type="AlphaFoldDB" id="I4Z5W3"/>
<dbReference type="Proteomes" id="UP000053899">
    <property type="component" value="Unassembled WGS sequence"/>
</dbReference>
<dbReference type="InterPro" id="IPR002197">
    <property type="entry name" value="HTH_Fis"/>
</dbReference>
<dbReference type="GO" id="GO:0043565">
    <property type="term" value="F:sequence-specific DNA binding"/>
    <property type="evidence" value="ECO:0007669"/>
    <property type="project" value="InterPro"/>
</dbReference>
<evidence type="ECO:0000313" key="3">
    <source>
        <dbReference type="Proteomes" id="UP000053899"/>
    </source>
</evidence>
<organism evidence="2 3">
    <name type="scientific">Leptothrix ochracea L12</name>
    <dbReference type="NCBI Taxonomy" id="735332"/>
    <lineage>
        <taxon>Bacteria</taxon>
        <taxon>Pseudomonadati</taxon>
        <taxon>Pseudomonadota</taxon>
        <taxon>Betaproteobacteria</taxon>
        <taxon>Burkholderiales</taxon>
        <taxon>Sphaerotilaceae</taxon>
        <taxon>Leptothrix</taxon>
    </lineage>
</organism>
<dbReference type="InterPro" id="IPR009057">
    <property type="entry name" value="Homeodomain-like_sf"/>
</dbReference>
<feature type="non-terminal residue" evidence="2">
    <location>
        <position position="1"/>
    </location>
</feature>
<keyword evidence="2" id="KW-0238">DNA-binding</keyword>
<dbReference type="GeneID" id="92352131"/>
<dbReference type="Pfam" id="PF02954">
    <property type="entry name" value="HTH_8"/>
    <property type="match status" value="1"/>
</dbReference>
<proteinExistence type="predicted"/>
<dbReference type="PRINTS" id="PR01590">
    <property type="entry name" value="HTHFIS"/>
</dbReference>
<dbReference type="RefSeq" id="WP_009453312.1">
    <property type="nucleotide sequence ID" value="NZ_JH660674.1"/>
</dbReference>
<dbReference type="HOGENOM" id="CLU_2228832_0_0_4"/>
<reference evidence="2 3" key="1">
    <citation type="submission" date="2012-04" db="EMBL/GenBank/DDBJ databases">
        <title>Improved High-Quality Draft sequence of Leptothrix ochracea L12.</title>
        <authorList>
            <consortium name="US DOE Joint Genome Institute"/>
            <person name="Lucas S."/>
            <person name="Han J."/>
            <person name="Lapidus A."/>
            <person name="Cheng J.-F."/>
            <person name="Goodwin L."/>
            <person name="Pitluck S."/>
            <person name="Peters L."/>
            <person name="Zeytun A."/>
            <person name="Detter J.C."/>
            <person name="Han C."/>
            <person name="Tapia R."/>
            <person name="Land M."/>
            <person name="Hauser L."/>
            <person name="Kyrpides N."/>
            <person name="Ivanova N."/>
            <person name="Pagani I."/>
            <person name="Stepanauskas R."/>
            <person name="Masland D."/>
            <person name="Poulton N."/>
            <person name="Emerson D."/>
            <person name="Fleming E."/>
            <person name="Woyke T."/>
        </authorList>
    </citation>
    <scope>NUCLEOTIDE SEQUENCE [LARGE SCALE GENOMIC DNA]</scope>
    <source>
        <strain evidence="2 3">L12</strain>
    </source>
</reference>
<dbReference type="EMBL" id="JH660674">
    <property type="protein sequence ID" value="EIM31605.1"/>
    <property type="molecule type" value="Genomic_DNA"/>
</dbReference>
<dbReference type="Gene3D" id="1.10.10.60">
    <property type="entry name" value="Homeodomain-like"/>
    <property type="match status" value="1"/>
</dbReference>
<dbReference type="SUPFAM" id="SSF46689">
    <property type="entry name" value="Homeodomain-like"/>
    <property type="match status" value="1"/>
</dbReference>
<evidence type="ECO:0000259" key="1">
    <source>
        <dbReference type="Pfam" id="PF02954"/>
    </source>
</evidence>
<accession>I4Z5W3</accession>
<dbReference type="OrthoDB" id="9807255at2"/>